<dbReference type="PANTHER" id="PTHR33337">
    <property type="entry name" value="GFA DOMAIN-CONTAINING PROTEIN"/>
    <property type="match status" value="1"/>
</dbReference>
<accession>A0ABV0GJV2</accession>
<evidence type="ECO:0000313" key="6">
    <source>
        <dbReference type="EMBL" id="MEO3715333.1"/>
    </source>
</evidence>
<dbReference type="InterPro" id="IPR006913">
    <property type="entry name" value="CENP-V/GFA"/>
</dbReference>
<dbReference type="Pfam" id="PF04828">
    <property type="entry name" value="GFA"/>
    <property type="match status" value="1"/>
</dbReference>
<feature type="domain" description="CENP-V/GFA" evidence="5">
    <location>
        <begin position="5"/>
        <end position="131"/>
    </location>
</feature>
<protein>
    <submittedName>
        <fullName evidence="6">GFA family protein</fullName>
    </submittedName>
</protein>
<keyword evidence="7" id="KW-1185">Reference proteome</keyword>
<gene>
    <name evidence="6" type="ORF">ABDJ40_21395</name>
</gene>
<dbReference type="PANTHER" id="PTHR33337:SF40">
    <property type="entry name" value="CENP-V_GFA DOMAIN-CONTAINING PROTEIN-RELATED"/>
    <property type="match status" value="1"/>
</dbReference>
<dbReference type="EMBL" id="JBDPZC010000013">
    <property type="protein sequence ID" value="MEO3715333.1"/>
    <property type="molecule type" value="Genomic_DNA"/>
</dbReference>
<sequence>MAATLHGSCLCRGVRFALDSPPLFINLCHCSLCRKLSGSAFGSFLHADGLGFRWLEGQALVRSYESSPGNWRAFCTRCGSLMPVLEDEGRHAIVPAGSLDDDPGLRPLVHIHCASKAPWYALPEDGLPRFEAFPPPDFWPATPGAEG</sequence>
<keyword evidence="3" id="KW-0862">Zinc</keyword>
<evidence type="ECO:0000256" key="3">
    <source>
        <dbReference type="ARBA" id="ARBA00022833"/>
    </source>
</evidence>
<dbReference type="RefSeq" id="WP_347612720.1">
    <property type="nucleotide sequence ID" value="NZ_JBDPZC010000013.1"/>
</dbReference>
<dbReference type="InterPro" id="IPR011057">
    <property type="entry name" value="Mss4-like_sf"/>
</dbReference>
<evidence type="ECO:0000256" key="2">
    <source>
        <dbReference type="ARBA" id="ARBA00022723"/>
    </source>
</evidence>
<comment type="similarity">
    <text evidence="1">Belongs to the Gfa family.</text>
</comment>
<dbReference type="Proteomes" id="UP001462640">
    <property type="component" value="Unassembled WGS sequence"/>
</dbReference>
<evidence type="ECO:0000259" key="5">
    <source>
        <dbReference type="PROSITE" id="PS51891"/>
    </source>
</evidence>
<dbReference type="SUPFAM" id="SSF51316">
    <property type="entry name" value="Mss4-like"/>
    <property type="match status" value="1"/>
</dbReference>
<evidence type="ECO:0000256" key="4">
    <source>
        <dbReference type="ARBA" id="ARBA00023239"/>
    </source>
</evidence>
<keyword evidence="2" id="KW-0479">Metal-binding</keyword>
<name>A0ABV0GJV2_9BURK</name>
<dbReference type="Gene3D" id="3.90.1590.10">
    <property type="entry name" value="glutathione-dependent formaldehyde- activating enzyme (gfa)"/>
    <property type="match status" value="1"/>
</dbReference>
<proteinExistence type="inferred from homology"/>
<evidence type="ECO:0000256" key="1">
    <source>
        <dbReference type="ARBA" id="ARBA00005495"/>
    </source>
</evidence>
<comment type="caution">
    <text evidence="6">The sequence shown here is derived from an EMBL/GenBank/DDBJ whole genome shotgun (WGS) entry which is preliminary data.</text>
</comment>
<reference evidence="6 7" key="1">
    <citation type="submission" date="2024-05" db="EMBL/GenBank/DDBJ databases">
        <title>Roseateles sp. 2.12 16S ribosomal RNA gene Genome sequencing and assembly.</title>
        <authorList>
            <person name="Woo H."/>
        </authorList>
    </citation>
    <scope>NUCLEOTIDE SEQUENCE [LARGE SCALE GENOMIC DNA]</scope>
    <source>
        <strain evidence="6 7">2.12</strain>
    </source>
</reference>
<keyword evidence="4" id="KW-0456">Lyase</keyword>
<organism evidence="6 7">
    <name type="scientific">Roseateles flavus</name>
    <dbReference type="NCBI Taxonomy" id="3149041"/>
    <lineage>
        <taxon>Bacteria</taxon>
        <taxon>Pseudomonadati</taxon>
        <taxon>Pseudomonadota</taxon>
        <taxon>Betaproteobacteria</taxon>
        <taxon>Burkholderiales</taxon>
        <taxon>Sphaerotilaceae</taxon>
        <taxon>Roseateles</taxon>
    </lineage>
</organism>
<evidence type="ECO:0000313" key="7">
    <source>
        <dbReference type="Proteomes" id="UP001462640"/>
    </source>
</evidence>
<dbReference type="PROSITE" id="PS51891">
    <property type="entry name" value="CENP_V_GFA"/>
    <property type="match status" value="1"/>
</dbReference>